<reference evidence="5" key="1">
    <citation type="journal article" date="2019" name="Int. J. Syst. Evol. Microbiol.">
        <title>The Global Catalogue of Microorganisms (GCM) 10K type strain sequencing project: providing services to taxonomists for standard genome sequencing and annotation.</title>
        <authorList>
            <consortium name="The Broad Institute Genomics Platform"/>
            <consortium name="The Broad Institute Genome Sequencing Center for Infectious Disease"/>
            <person name="Wu L."/>
            <person name="Ma J."/>
        </authorList>
    </citation>
    <scope>NUCLEOTIDE SEQUENCE [LARGE SCALE GENOMIC DNA]</scope>
    <source>
        <strain evidence="5">JCM 31696</strain>
    </source>
</reference>
<name>A0ABW3CAJ2_9ACTN</name>
<comment type="caution">
    <text evidence="4">The sequence shown here is derived from an EMBL/GenBank/DDBJ whole genome shotgun (WGS) entry which is preliminary data.</text>
</comment>
<evidence type="ECO:0000256" key="1">
    <source>
        <dbReference type="ARBA" id="ARBA00023015"/>
    </source>
</evidence>
<evidence type="ECO:0000256" key="2">
    <source>
        <dbReference type="ARBA" id="ARBA00023163"/>
    </source>
</evidence>
<dbReference type="InterPro" id="IPR036388">
    <property type="entry name" value="WH-like_DNA-bd_sf"/>
</dbReference>
<dbReference type="PANTHER" id="PTHR34580:SF1">
    <property type="entry name" value="PROTEIN PAFC"/>
    <property type="match status" value="1"/>
</dbReference>
<organism evidence="4 5">
    <name type="scientific">Actinomadura adrarensis</name>
    <dbReference type="NCBI Taxonomy" id="1819600"/>
    <lineage>
        <taxon>Bacteria</taxon>
        <taxon>Bacillati</taxon>
        <taxon>Actinomycetota</taxon>
        <taxon>Actinomycetes</taxon>
        <taxon>Streptosporangiales</taxon>
        <taxon>Thermomonosporaceae</taxon>
        <taxon>Actinomadura</taxon>
    </lineage>
</organism>
<keyword evidence="5" id="KW-1185">Reference proteome</keyword>
<protein>
    <submittedName>
        <fullName evidence="4">Helix-turn-helix transcriptional regulator</fullName>
    </submittedName>
</protein>
<dbReference type="EMBL" id="JBHTIR010000461">
    <property type="protein sequence ID" value="MFD0851429.1"/>
    <property type="molecule type" value="Genomic_DNA"/>
</dbReference>
<dbReference type="Proteomes" id="UP001597083">
    <property type="component" value="Unassembled WGS sequence"/>
</dbReference>
<dbReference type="SUPFAM" id="SSF46785">
    <property type="entry name" value="Winged helix' DNA-binding domain"/>
    <property type="match status" value="1"/>
</dbReference>
<dbReference type="InterPro" id="IPR013196">
    <property type="entry name" value="HTH_11"/>
</dbReference>
<dbReference type="InterPro" id="IPR036390">
    <property type="entry name" value="WH_DNA-bd_sf"/>
</dbReference>
<dbReference type="InterPro" id="IPR051534">
    <property type="entry name" value="CBASS_pafABC_assoc_protein"/>
</dbReference>
<dbReference type="Gene3D" id="1.10.10.10">
    <property type="entry name" value="Winged helix-like DNA-binding domain superfamily/Winged helix DNA-binding domain"/>
    <property type="match status" value="1"/>
</dbReference>
<keyword evidence="2" id="KW-0804">Transcription</keyword>
<dbReference type="PANTHER" id="PTHR34580">
    <property type="match status" value="1"/>
</dbReference>
<dbReference type="InterPro" id="IPR001034">
    <property type="entry name" value="DeoR_HTH"/>
</dbReference>
<gene>
    <name evidence="4" type="ORF">ACFQ07_04325</name>
</gene>
<evidence type="ECO:0000313" key="4">
    <source>
        <dbReference type="EMBL" id="MFD0851429.1"/>
    </source>
</evidence>
<proteinExistence type="predicted"/>
<keyword evidence="1" id="KW-0805">Transcription regulation</keyword>
<evidence type="ECO:0000313" key="5">
    <source>
        <dbReference type="Proteomes" id="UP001597083"/>
    </source>
</evidence>
<dbReference type="Pfam" id="PF08279">
    <property type="entry name" value="HTH_11"/>
    <property type="match status" value="1"/>
</dbReference>
<feature type="non-terminal residue" evidence="4">
    <location>
        <position position="58"/>
    </location>
</feature>
<evidence type="ECO:0000259" key="3">
    <source>
        <dbReference type="PROSITE" id="PS51000"/>
    </source>
</evidence>
<sequence>MRASRLISLVLLLQSRESMTAAELARELEVSERTVYRDVEALSAAGVPVYAEQGRSGG</sequence>
<accession>A0ABW3CAJ2</accession>
<feature type="domain" description="HTH deoR-type" evidence="3">
    <location>
        <begin position="2"/>
        <end position="57"/>
    </location>
</feature>
<dbReference type="PROSITE" id="PS51000">
    <property type="entry name" value="HTH_DEOR_2"/>
    <property type="match status" value="1"/>
</dbReference>